<evidence type="ECO:0000256" key="6">
    <source>
        <dbReference type="ARBA" id="ARBA00022842"/>
    </source>
</evidence>
<dbReference type="Proteomes" id="UP000183077">
    <property type="component" value="Unassembled WGS sequence"/>
</dbReference>
<comment type="catalytic activity">
    <reaction evidence="9 10">
        <text>XTP + H2O = XMP + diphosphate + H(+)</text>
        <dbReference type="Rhea" id="RHEA:28610"/>
        <dbReference type="ChEBI" id="CHEBI:15377"/>
        <dbReference type="ChEBI" id="CHEBI:15378"/>
        <dbReference type="ChEBI" id="CHEBI:33019"/>
        <dbReference type="ChEBI" id="CHEBI:57464"/>
        <dbReference type="ChEBI" id="CHEBI:61314"/>
        <dbReference type="EC" id="3.6.1.66"/>
    </reaction>
</comment>
<organism evidence="12 13">
    <name type="scientific">Myroides marinus</name>
    <dbReference type="NCBI Taxonomy" id="703342"/>
    <lineage>
        <taxon>Bacteria</taxon>
        <taxon>Pseudomonadati</taxon>
        <taxon>Bacteroidota</taxon>
        <taxon>Flavobacteriia</taxon>
        <taxon>Flavobacteriales</taxon>
        <taxon>Flavobacteriaceae</taxon>
        <taxon>Myroides</taxon>
    </lineage>
</organism>
<dbReference type="NCBIfam" id="NF011398">
    <property type="entry name" value="PRK14823.1"/>
    <property type="match status" value="1"/>
</dbReference>
<evidence type="ECO:0000313" key="13">
    <source>
        <dbReference type="Proteomes" id="UP000183077"/>
    </source>
</evidence>
<gene>
    <name evidence="12" type="ORF">SAMN04488018_10351</name>
</gene>
<dbReference type="Gene3D" id="3.90.950.10">
    <property type="match status" value="1"/>
</dbReference>
<proteinExistence type="inferred from homology"/>
<dbReference type="InterPro" id="IPR020922">
    <property type="entry name" value="dITP/XTP_pyrophosphatase"/>
</dbReference>
<evidence type="ECO:0000256" key="8">
    <source>
        <dbReference type="ARBA" id="ARBA00051875"/>
    </source>
</evidence>
<evidence type="ECO:0000256" key="5">
    <source>
        <dbReference type="ARBA" id="ARBA00022801"/>
    </source>
</evidence>
<accession>A0A1H6SKW3</accession>
<dbReference type="FunFam" id="3.90.950.10:FF:000001">
    <property type="entry name" value="dITP/XTP pyrophosphatase"/>
    <property type="match status" value="1"/>
</dbReference>
<dbReference type="EMBL" id="FNYS01000003">
    <property type="protein sequence ID" value="SEI68553.1"/>
    <property type="molecule type" value="Genomic_DNA"/>
</dbReference>
<dbReference type="GO" id="GO:0046872">
    <property type="term" value="F:metal ion binding"/>
    <property type="evidence" value="ECO:0007669"/>
    <property type="project" value="UniProtKB-KW"/>
</dbReference>
<feature type="binding site" evidence="10">
    <location>
        <begin position="187"/>
        <end position="188"/>
    </location>
    <ligand>
        <name>substrate</name>
    </ligand>
</feature>
<dbReference type="SUPFAM" id="SSF52972">
    <property type="entry name" value="ITPase-like"/>
    <property type="match status" value="1"/>
</dbReference>
<evidence type="ECO:0000256" key="10">
    <source>
        <dbReference type="HAMAP-Rule" id="MF_01405"/>
    </source>
</evidence>
<comment type="catalytic activity">
    <reaction evidence="10">
        <text>ITP + H2O = IMP + diphosphate + H(+)</text>
        <dbReference type="Rhea" id="RHEA:29399"/>
        <dbReference type="ChEBI" id="CHEBI:15377"/>
        <dbReference type="ChEBI" id="CHEBI:15378"/>
        <dbReference type="ChEBI" id="CHEBI:33019"/>
        <dbReference type="ChEBI" id="CHEBI:58053"/>
        <dbReference type="ChEBI" id="CHEBI:61402"/>
        <dbReference type="EC" id="3.6.1.66"/>
    </reaction>
</comment>
<dbReference type="PANTHER" id="PTHR11067:SF9">
    <property type="entry name" value="INOSINE TRIPHOSPHATE PYROPHOSPHATASE"/>
    <property type="match status" value="1"/>
</dbReference>
<evidence type="ECO:0000256" key="3">
    <source>
        <dbReference type="ARBA" id="ARBA00022723"/>
    </source>
</evidence>
<keyword evidence="6 10" id="KW-0460">Magnesium</keyword>
<evidence type="ECO:0000313" key="12">
    <source>
        <dbReference type="EMBL" id="SEI68553.1"/>
    </source>
</evidence>
<evidence type="ECO:0000256" key="4">
    <source>
        <dbReference type="ARBA" id="ARBA00022741"/>
    </source>
</evidence>
<comment type="function">
    <text evidence="10">Pyrophosphatase that catalyzes the hydrolysis of nucleoside triphosphates to their monophosphate derivatives, with a high preference for the non-canonical purine nucleotides XTP (xanthosine triphosphate), dITP (deoxyinosine triphosphate) and ITP. Seems to function as a house-cleaning enzyme that removes non-canonical purine nucleotides from the nucleotide pool, thus preventing their incorporation into DNA/RNA and avoiding chromosomal lesions.</text>
</comment>
<protein>
    <recommendedName>
        <fullName evidence="10">dITP/XTP pyrophosphatase</fullName>
        <ecNumber evidence="10">3.6.1.66</ecNumber>
    </recommendedName>
    <alternativeName>
        <fullName evidence="10">Non-canonical purine NTP pyrophosphatase</fullName>
    </alternativeName>
    <alternativeName>
        <fullName evidence="10">Non-standard purine NTP pyrophosphatase</fullName>
    </alternativeName>
    <alternativeName>
        <fullName evidence="10">Nucleoside-triphosphate diphosphatase</fullName>
    </alternativeName>
    <alternativeName>
        <fullName evidence="10">Nucleoside-triphosphate pyrophosphatase</fullName>
        <shortName evidence="10">NTPase</shortName>
    </alternativeName>
</protein>
<sequence>MELYKLNTQHIMKLVFASNNKNKIKEIRNQLPDSIEILSLEDIGCNIDIPETADTIEGNAKLKADFVKRHYGYDCFADDSGLEVDALNGAPGVYSARYAGEQKNDNDNIDKLLEVLKEEGNRKANFKTVIALNLHTETYFFTGIIDGQLLKERKGTDGFGYDPIFVAEGMDKSFAEIDIKAKNAISHRGKAVAQLVDFLLKQD</sequence>
<dbReference type="InterPro" id="IPR002637">
    <property type="entry name" value="RdgB/HAM1"/>
</dbReference>
<keyword evidence="4 10" id="KW-0547">Nucleotide-binding</keyword>
<keyword evidence="7 10" id="KW-0546">Nucleotide metabolism</keyword>
<feature type="binding site" evidence="10">
    <location>
        <position position="182"/>
    </location>
    <ligand>
        <name>substrate</name>
    </ligand>
</feature>
<keyword evidence="5 10" id="KW-0378">Hydrolase</keyword>
<comment type="cofactor">
    <cofactor evidence="10">
        <name>Mg(2+)</name>
        <dbReference type="ChEBI" id="CHEBI:18420"/>
    </cofactor>
    <text evidence="10">Binds 1 Mg(2+) ion per subunit.</text>
</comment>
<dbReference type="CDD" id="cd00515">
    <property type="entry name" value="HAM1"/>
    <property type="match status" value="1"/>
</dbReference>
<feature type="binding site" evidence="10">
    <location>
        <begin position="159"/>
        <end position="162"/>
    </location>
    <ligand>
        <name>substrate</name>
    </ligand>
</feature>
<reference evidence="12 13" key="1">
    <citation type="submission" date="2016-10" db="EMBL/GenBank/DDBJ databases">
        <authorList>
            <person name="de Groot N.N."/>
        </authorList>
    </citation>
    <scope>NUCLEOTIDE SEQUENCE [LARGE SCALE GENOMIC DNA]</scope>
    <source>
        <strain evidence="12 13">DSM 23048</strain>
    </source>
</reference>
<dbReference type="InterPro" id="IPR029001">
    <property type="entry name" value="ITPase-like_fam"/>
</dbReference>
<comment type="catalytic activity">
    <reaction evidence="8 10">
        <text>dITP + H2O = dIMP + diphosphate + H(+)</text>
        <dbReference type="Rhea" id="RHEA:28342"/>
        <dbReference type="ChEBI" id="CHEBI:15377"/>
        <dbReference type="ChEBI" id="CHEBI:15378"/>
        <dbReference type="ChEBI" id="CHEBI:33019"/>
        <dbReference type="ChEBI" id="CHEBI:61194"/>
        <dbReference type="ChEBI" id="CHEBI:61382"/>
        <dbReference type="EC" id="3.6.1.66"/>
    </reaction>
</comment>
<dbReference type="GO" id="GO:0009146">
    <property type="term" value="P:purine nucleoside triphosphate catabolic process"/>
    <property type="evidence" value="ECO:0007669"/>
    <property type="project" value="UniProtKB-UniRule"/>
</dbReference>
<comment type="caution">
    <text evidence="10">Lacks conserved residue(s) required for the propagation of feature annotation.</text>
</comment>
<feature type="binding site" evidence="10">
    <location>
        <position position="80"/>
    </location>
    <ligand>
        <name>substrate</name>
    </ligand>
</feature>
<keyword evidence="3 10" id="KW-0479">Metal-binding</keyword>
<dbReference type="EC" id="3.6.1.66" evidence="10"/>
<dbReference type="PANTHER" id="PTHR11067">
    <property type="entry name" value="INOSINE TRIPHOSPHATE PYROPHOSPHATASE/HAM1 PROTEIN"/>
    <property type="match status" value="1"/>
</dbReference>
<evidence type="ECO:0000256" key="2">
    <source>
        <dbReference type="ARBA" id="ARBA00011738"/>
    </source>
</evidence>
<feature type="active site" description="Proton acceptor" evidence="10">
    <location>
        <position position="79"/>
    </location>
</feature>
<feature type="binding site" evidence="10">
    <location>
        <begin position="18"/>
        <end position="23"/>
    </location>
    <ligand>
        <name>substrate</name>
    </ligand>
</feature>
<evidence type="ECO:0000256" key="9">
    <source>
        <dbReference type="ARBA" id="ARBA00052017"/>
    </source>
</evidence>
<dbReference type="GO" id="GO:0009117">
    <property type="term" value="P:nucleotide metabolic process"/>
    <property type="evidence" value="ECO:0007669"/>
    <property type="project" value="UniProtKB-KW"/>
</dbReference>
<evidence type="ECO:0000256" key="11">
    <source>
        <dbReference type="RuleBase" id="RU003781"/>
    </source>
</evidence>
<dbReference type="GO" id="GO:0036220">
    <property type="term" value="F:ITP diphosphatase activity"/>
    <property type="evidence" value="ECO:0007669"/>
    <property type="project" value="UniProtKB-UniRule"/>
</dbReference>
<dbReference type="HAMAP" id="MF_01405">
    <property type="entry name" value="Non_canon_purine_NTPase"/>
    <property type="match status" value="1"/>
</dbReference>
<dbReference type="GO" id="GO:0005829">
    <property type="term" value="C:cytosol"/>
    <property type="evidence" value="ECO:0007669"/>
    <property type="project" value="TreeGrafter"/>
</dbReference>
<dbReference type="GO" id="GO:0036222">
    <property type="term" value="F:XTP diphosphatase activity"/>
    <property type="evidence" value="ECO:0007669"/>
    <property type="project" value="UniProtKB-UniRule"/>
</dbReference>
<dbReference type="AlphaFoldDB" id="A0A1H6SKW3"/>
<name>A0A1H6SKW3_9FLAO</name>
<dbReference type="GO" id="GO:0000166">
    <property type="term" value="F:nucleotide binding"/>
    <property type="evidence" value="ECO:0007669"/>
    <property type="project" value="UniProtKB-KW"/>
</dbReference>
<dbReference type="NCBIfam" id="TIGR00042">
    <property type="entry name" value="RdgB/HAM1 family non-canonical purine NTP pyrophosphatase"/>
    <property type="match status" value="1"/>
</dbReference>
<evidence type="ECO:0000256" key="7">
    <source>
        <dbReference type="ARBA" id="ARBA00023080"/>
    </source>
</evidence>
<feature type="binding site" evidence="10">
    <location>
        <position position="79"/>
    </location>
    <ligand>
        <name>Mg(2+)</name>
        <dbReference type="ChEBI" id="CHEBI:18420"/>
    </ligand>
</feature>
<dbReference type="GO" id="GO:0017111">
    <property type="term" value="F:ribonucleoside triphosphate phosphatase activity"/>
    <property type="evidence" value="ECO:0007669"/>
    <property type="project" value="InterPro"/>
</dbReference>
<evidence type="ECO:0000256" key="1">
    <source>
        <dbReference type="ARBA" id="ARBA00008023"/>
    </source>
</evidence>
<dbReference type="Pfam" id="PF01725">
    <property type="entry name" value="Ham1p_like"/>
    <property type="match status" value="1"/>
</dbReference>
<comment type="subunit">
    <text evidence="2 10">Homodimer.</text>
</comment>
<dbReference type="GO" id="GO:0035870">
    <property type="term" value="F:dITP diphosphatase activity"/>
    <property type="evidence" value="ECO:0007669"/>
    <property type="project" value="UniProtKB-UniRule"/>
</dbReference>
<comment type="similarity">
    <text evidence="1 10 11">Belongs to the HAM1 NTPase family.</text>
</comment>